<dbReference type="SMART" id="SM00248">
    <property type="entry name" value="ANK"/>
    <property type="match status" value="13"/>
</dbReference>
<reference evidence="2 3" key="1">
    <citation type="journal article" date="2024" name="bioRxiv">
        <title>A reference genome for Trichogramma kaykai: A tiny desert-dwelling parasitoid wasp with competing sex-ratio distorters.</title>
        <authorList>
            <person name="Culotta J."/>
            <person name="Lindsey A.R."/>
        </authorList>
    </citation>
    <scope>NUCLEOTIDE SEQUENCE [LARGE SCALE GENOMIC DNA]</scope>
    <source>
        <strain evidence="2 3">KSX58</strain>
    </source>
</reference>
<proteinExistence type="predicted"/>
<dbReference type="Proteomes" id="UP001627154">
    <property type="component" value="Unassembled WGS sequence"/>
</dbReference>
<dbReference type="Pfam" id="PF12796">
    <property type="entry name" value="Ank_2"/>
    <property type="match status" value="3"/>
</dbReference>
<gene>
    <name evidence="2" type="ORF">TKK_004306</name>
</gene>
<dbReference type="PROSITE" id="PS50088">
    <property type="entry name" value="ANK_REPEAT"/>
    <property type="match status" value="8"/>
</dbReference>
<feature type="repeat" description="ANK" evidence="1">
    <location>
        <begin position="323"/>
        <end position="355"/>
    </location>
</feature>
<evidence type="ECO:0000313" key="3">
    <source>
        <dbReference type="Proteomes" id="UP001627154"/>
    </source>
</evidence>
<name>A0ABD2XEW1_9HYME</name>
<protein>
    <submittedName>
        <fullName evidence="2">Uncharacterized protein</fullName>
    </submittedName>
</protein>
<dbReference type="PANTHER" id="PTHR24118">
    <property type="entry name" value="POTE ANKYRIN DOMAIN"/>
    <property type="match status" value="1"/>
</dbReference>
<keyword evidence="1" id="KW-0040">ANK repeat</keyword>
<feature type="repeat" description="ANK" evidence="1">
    <location>
        <begin position="498"/>
        <end position="530"/>
    </location>
</feature>
<dbReference type="PANTHER" id="PTHR24118:SF99">
    <property type="entry name" value="POTE ANKYRIN DOMAIN FAMILY MEMBER 3C-RELATED"/>
    <property type="match status" value="1"/>
</dbReference>
<feature type="repeat" description="ANK" evidence="1">
    <location>
        <begin position="465"/>
        <end position="497"/>
    </location>
</feature>
<dbReference type="EMBL" id="JBJJXI010000032">
    <property type="protein sequence ID" value="KAL3403196.1"/>
    <property type="molecule type" value="Genomic_DNA"/>
</dbReference>
<accession>A0ABD2XEW1</accession>
<sequence length="799" mass="90997">MADINKRPNFEEWKTLRAKTNWKIKQERYDLLLKLDTLINDWNFVLPNLREIFRSEEIECLLLDSLDYWGGNAAKEKLAQRFIEFVARTGYRHEPQVDKHGKPQLHQTTPVHRVVRRDWSNRNIVRVLMKIYDLNYIDNYGLGHFHVACVYGLKDHSKKFLELGQYLNCVYPATGDSPLHLVMANKDNERLLELLLRHGAEPGSINRRTGATPLHDICKRANNGAAKAVQLLFDVADGLRRPVRVNAPDKWSDTPLHLALMYRSRDAVGLLLSRGADPNLANAAGSTALHLVCKRHDRQLLRTILESSDDEYRPVHVDAKDKNGDAPLHLALRHQKYDLVEALLEAGADANLANNEGTTPLHVVCQIRYGQSYCGDDFLISCDKYNRPLEINAQDQLGNTPLHLSLDNRHASVAYSLLENDADPNLANKKGMTPLHSAFMKIYIDSNLIALMLRKDADPNLADEQGMTPLHLAVKKKDQDLIGMMLRRGGNLNLTNEKGMTPFHFALEENNEGLIAMLLRKGCDPNLANEEGMTSLHLLCSSRERDRESADMLLELGGNDEHRPLRIDARDKKGRTPLELAVANFLPLTVEAILELGADVSNFDFPAESCFAEGVPWLSSESRSMSKLRLAASAMAIVESLEKRGYELHRSDALRIMKFFARKQLFENSSGPDKPWDDELDYASKAKGILIKISDPSVSLNDLIPLQTREVVKRLTVLESKRNFYRYSYESPFYFKKREDVFIMHLCEKMSRKFFREWALDPIVLLIHYRLPAICCEMILKNLTNRELYNICLADPSLS</sequence>
<organism evidence="2 3">
    <name type="scientific">Trichogramma kaykai</name>
    <dbReference type="NCBI Taxonomy" id="54128"/>
    <lineage>
        <taxon>Eukaryota</taxon>
        <taxon>Metazoa</taxon>
        <taxon>Ecdysozoa</taxon>
        <taxon>Arthropoda</taxon>
        <taxon>Hexapoda</taxon>
        <taxon>Insecta</taxon>
        <taxon>Pterygota</taxon>
        <taxon>Neoptera</taxon>
        <taxon>Endopterygota</taxon>
        <taxon>Hymenoptera</taxon>
        <taxon>Apocrita</taxon>
        <taxon>Proctotrupomorpha</taxon>
        <taxon>Chalcidoidea</taxon>
        <taxon>Trichogrammatidae</taxon>
        <taxon>Trichogramma</taxon>
    </lineage>
</organism>
<dbReference type="PROSITE" id="PS50297">
    <property type="entry name" value="ANK_REP_REGION"/>
    <property type="match status" value="8"/>
</dbReference>
<feature type="repeat" description="ANK" evidence="1">
    <location>
        <begin position="573"/>
        <end position="605"/>
    </location>
</feature>
<feature type="repeat" description="ANK" evidence="1">
    <location>
        <begin position="430"/>
        <end position="464"/>
    </location>
</feature>
<dbReference type="InterPro" id="IPR002110">
    <property type="entry name" value="Ankyrin_rpt"/>
</dbReference>
<keyword evidence="3" id="KW-1185">Reference proteome</keyword>
<feature type="repeat" description="ANK" evidence="1">
    <location>
        <begin position="251"/>
        <end position="283"/>
    </location>
</feature>
<evidence type="ECO:0000256" key="1">
    <source>
        <dbReference type="PROSITE-ProRule" id="PRU00023"/>
    </source>
</evidence>
<feature type="repeat" description="ANK" evidence="1">
    <location>
        <begin position="397"/>
        <end position="429"/>
    </location>
</feature>
<feature type="repeat" description="ANK" evidence="1">
    <location>
        <begin position="174"/>
        <end position="207"/>
    </location>
</feature>
<dbReference type="InterPro" id="IPR036770">
    <property type="entry name" value="Ankyrin_rpt-contain_sf"/>
</dbReference>
<comment type="caution">
    <text evidence="2">The sequence shown here is derived from an EMBL/GenBank/DDBJ whole genome shotgun (WGS) entry which is preliminary data.</text>
</comment>
<evidence type="ECO:0000313" key="2">
    <source>
        <dbReference type="EMBL" id="KAL3403196.1"/>
    </source>
</evidence>
<dbReference type="SUPFAM" id="SSF48403">
    <property type="entry name" value="Ankyrin repeat"/>
    <property type="match status" value="2"/>
</dbReference>
<dbReference type="AlphaFoldDB" id="A0ABD2XEW1"/>
<dbReference type="Gene3D" id="1.25.40.20">
    <property type="entry name" value="Ankyrin repeat-containing domain"/>
    <property type="match status" value="4"/>
</dbReference>